<evidence type="ECO:0000256" key="2">
    <source>
        <dbReference type="ARBA" id="ARBA00022448"/>
    </source>
</evidence>
<gene>
    <name evidence="10" type="ORF">ACFOUW_08635</name>
</gene>
<reference evidence="11" key="1">
    <citation type="journal article" date="2019" name="Int. J. Syst. Evol. Microbiol.">
        <title>The Global Catalogue of Microorganisms (GCM) 10K type strain sequencing project: providing services to taxonomists for standard genome sequencing and annotation.</title>
        <authorList>
            <consortium name="The Broad Institute Genomics Platform"/>
            <consortium name="The Broad Institute Genome Sequencing Center for Infectious Disease"/>
            <person name="Wu L."/>
            <person name="Ma J."/>
        </authorList>
    </citation>
    <scope>NUCLEOTIDE SEQUENCE [LARGE SCALE GENOMIC DNA]</scope>
    <source>
        <strain evidence="11">CGMCC 4.7241</strain>
    </source>
</reference>
<organism evidence="10 11">
    <name type="scientific">Tenggerimyces flavus</name>
    <dbReference type="NCBI Taxonomy" id="1708749"/>
    <lineage>
        <taxon>Bacteria</taxon>
        <taxon>Bacillati</taxon>
        <taxon>Actinomycetota</taxon>
        <taxon>Actinomycetes</taxon>
        <taxon>Propionibacteriales</taxon>
        <taxon>Nocardioidaceae</taxon>
        <taxon>Tenggerimyces</taxon>
    </lineage>
</organism>
<feature type="transmembrane region" description="Helical" evidence="7">
    <location>
        <begin position="135"/>
        <end position="156"/>
    </location>
</feature>
<evidence type="ECO:0000256" key="3">
    <source>
        <dbReference type="ARBA" id="ARBA00022475"/>
    </source>
</evidence>
<dbReference type="RefSeq" id="WP_239553791.1">
    <property type="nucleotide sequence ID" value="NZ_JAFBCM010000001.1"/>
</dbReference>
<sequence>MTTMPTAAPPTEPSGEPPSEPGLEAVGTRRFGGARILSDGVPQIFLVAWALLVLLPMLWVLLSSFKNNTEIFSSPFALPAKWQFGTYARAWETANIDQFFLNTVIVVVFGVLFTLLFSSMAAYVLARYEFPGSRIVYYVFLAGMTFPLFLAIVPLFKVTQSLGLFQNLQGLIVVYVAFSLPFSVFFLTAFFQSLPKELAESAFIDGAGHFRTFFQIMLPLAKPGLISIGVFNFLGQWNQYLLPVVLNPQKDDQGSNLLLTQGLADLALKMRYESSPTSVAEMFAGLIIAMIPVLAVYIVFQRRVEEGLTAGALK</sequence>
<feature type="region of interest" description="Disordered" evidence="8">
    <location>
        <begin position="1"/>
        <end position="24"/>
    </location>
</feature>
<comment type="caution">
    <text evidence="10">The sequence shown here is derived from an EMBL/GenBank/DDBJ whole genome shotgun (WGS) entry which is preliminary data.</text>
</comment>
<dbReference type="PROSITE" id="PS50928">
    <property type="entry name" value="ABC_TM1"/>
    <property type="match status" value="1"/>
</dbReference>
<dbReference type="SUPFAM" id="SSF161098">
    <property type="entry name" value="MetI-like"/>
    <property type="match status" value="1"/>
</dbReference>
<dbReference type="Gene3D" id="1.10.3720.10">
    <property type="entry name" value="MetI-like"/>
    <property type="match status" value="1"/>
</dbReference>
<comment type="similarity">
    <text evidence="7">Belongs to the binding-protein-dependent transport system permease family.</text>
</comment>
<accession>A0ABV7Y957</accession>
<evidence type="ECO:0000256" key="7">
    <source>
        <dbReference type="RuleBase" id="RU363032"/>
    </source>
</evidence>
<evidence type="ECO:0000256" key="8">
    <source>
        <dbReference type="SAM" id="MobiDB-lite"/>
    </source>
</evidence>
<dbReference type="PANTHER" id="PTHR43744">
    <property type="entry name" value="ABC TRANSPORTER PERMEASE PROTEIN MG189-RELATED-RELATED"/>
    <property type="match status" value="1"/>
</dbReference>
<evidence type="ECO:0000256" key="1">
    <source>
        <dbReference type="ARBA" id="ARBA00004651"/>
    </source>
</evidence>
<keyword evidence="4 7" id="KW-0812">Transmembrane</keyword>
<feature type="transmembrane region" description="Helical" evidence="7">
    <location>
        <begin position="212"/>
        <end position="234"/>
    </location>
</feature>
<dbReference type="Pfam" id="PF00528">
    <property type="entry name" value="BPD_transp_1"/>
    <property type="match status" value="1"/>
</dbReference>
<feature type="compositionally biased region" description="Pro residues" evidence="8">
    <location>
        <begin position="7"/>
        <end position="20"/>
    </location>
</feature>
<feature type="transmembrane region" description="Helical" evidence="7">
    <location>
        <begin position="99"/>
        <end position="123"/>
    </location>
</feature>
<keyword evidence="5 7" id="KW-1133">Transmembrane helix</keyword>
<evidence type="ECO:0000256" key="5">
    <source>
        <dbReference type="ARBA" id="ARBA00022989"/>
    </source>
</evidence>
<keyword evidence="3" id="KW-1003">Cell membrane</keyword>
<protein>
    <submittedName>
        <fullName evidence="10">Carbohydrate ABC transporter permease</fullName>
    </submittedName>
</protein>
<dbReference type="CDD" id="cd06261">
    <property type="entry name" value="TM_PBP2"/>
    <property type="match status" value="1"/>
</dbReference>
<evidence type="ECO:0000313" key="10">
    <source>
        <dbReference type="EMBL" id="MFC3760904.1"/>
    </source>
</evidence>
<feature type="transmembrane region" description="Helical" evidence="7">
    <location>
        <begin position="282"/>
        <end position="300"/>
    </location>
</feature>
<feature type="transmembrane region" description="Helical" evidence="7">
    <location>
        <begin position="44"/>
        <end position="62"/>
    </location>
</feature>
<dbReference type="EMBL" id="JBHRZH010000006">
    <property type="protein sequence ID" value="MFC3760904.1"/>
    <property type="molecule type" value="Genomic_DNA"/>
</dbReference>
<keyword evidence="6 7" id="KW-0472">Membrane</keyword>
<keyword evidence="2 7" id="KW-0813">Transport</keyword>
<evidence type="ECO:0000256" key="4">
    <source>
        <dbReference type="ARBA" id="ARBA00022692"/>
    </source>
</evidence>
<dbReference type="Proteomes" id="UP001595699">
    <property type="component" value="Unassembled WGS sequence"/>
</dbReference>
<evidence type="ECO:0000313" key="11">
    <source>
        <dbReference type="Proteomes" id="UP001595699"/>
    </source>
</evidence>
<evidence type="ECO:0000259" key="9">
    <source>
        <dbReference type="PROSITE" id="PS50928"/>
    </source>
</evidence>
<comment type="subcellular location">
    <subcellularLocation>
        <location evidence="1 7">Cell membrane</location>
        <topology evidence="1 7">Multi-pass membrane protein</topology>
    </subcellularLocation>
</comment>
<name>A0ABV7Y957_9ACTN</name>
<dbReference type="InterPro" id="IPR000515">
    <property type="entry name" value="MetI-like"/>
</dbReference>
<dbReference type="PANTHER" id="PTHR43744:SF8">
    <property type="entry name" value="SN-GLYCEROL-3-PHOSPHATE TRANSPORT SYSTEM PERMEASE PROTEIN UGPE"/>
    <property type="match status" value="1"/>
</dbReference>
<keyword evidence="11" id="KW-1185">Reference proteome</keyword>
<feature type="transmembrane region" description="Helical" evidence="7">
    <location>
        <begin position="168"/>
        <end position="191"/>
    </location>
</feature>
<evidence type="ECO:0000256" key="6">
    <source>
        <dbReference type="ARBA" id="ARBA00023136"/>
    </source>
</evidence>
<proteinExistence type="inferred from homology"/>
<feature type="domain" description="ABC transmembrane type-1" evidence="9">
    <location>
        <begin position="100"/>
        <end position="300"/>
    </location>
</feature>
<dbReference type="InterPro" id="IPR035906">
    <property type="entry name" value="MetI-like_sf"/>
</dbReference>